<evidence type="ECO:0000313" key="10">
    <source>
        <dbReference type="EMBL" id="CCF83418.1"/>
    </source>
</evidence>
<evidence type="ECO:0000256" key="3">
    <source>
        <dbReference type="ARBA" id="ARBA00023004"/>
    </source>
</evidence>
<comment type="catalytic activity">
    <reaction evidence="8 9">
        <text>heme b + 2 H(+) = protoporphyrin IX + Fe(2+)</text>
        <dbReference type="Rhea" id="RHEA:22584"/>
        <dbReference type="ChEBI" id="CHEBI:15378"/>
        <dbReference type="ChEBI" id="CHEBI:29033"/>
        <dbReference type="ChEBI" id="CHEBI:57306"/>
        <dbReference type="ChEBI" id="CHEBI:60344"/>
        <dbReference type="EC" id="4.98.1.1"/>
    </reaction>
</comment>
<feature type="binding site" evidence="8">
    <location>
        <position position="273"/>
    </location>
    <ligand>
        <name>Fe(2+)</name>
        <dbReference type="ChEBI" id="CHEBI:29033"/>
    </ligand>
</feature>
<dbReference type="RefSeq" id="WP_008476562.1">
    <property type="nucleotide sequence ID" value="NZ_CAGS01000144.1"/>
</dbReference>
<dbReference type="CDD" id="cd03411">
    <property type="entry name" value="Ferrochelatase_N"/>
    <property type="match status" value="1"/>
</dbReference>
<dbReference type="UniPathway" id="UPA00252">
    <property type="reaction ID" value="UER00325"/>
</dbReference>
<accession>I4EFF6</accession>
<keyword evidence="2 8" id="KW-0479">Metal-binding</keyword>
<dbReference type="GO" id="GO:0005737">
    <property type="term" value="C:cytoplasm"/>
    <property type="evidence" value="ECO:0007669"/>
    <property type="project" value="UniProtKB-SubCell"/>
</dbReference>
<dbReference type="InterPro" id="IPR019772">
    <property type="entry name" value="Ferrochelatase_AS"/>
</dbReference>
<gene>
    <name evidence="8 10" type="primary">hemH</name>
    <name evidence="10" type="ORF">NITHO_2280011</name>
</gene>
<dbReference type="PANTHER" id="PTHR11108">
    <property type="entry name" value="FERROCHELATASE"/>
    <property type="match status" value="1"/>
</dbReference>
<evidence type="ECO:0000256" key="9">
    <source>
        <dbReference type="RuleBase" id="RU000607"/>
    </source>
</evidence>
<dbReference type="SUPFAM" id="SSF53800">
    <property type="entry name" value="Chelatase"/>
    <property type="match status" value="1"/>
</dbReference>
<dbReference type="OrthoDB" id="9776380at2"/>
<keyword evidence="5 8" id="KW-0456">Lyase</keyword>
<proteinExistence type="inferred from homology"/>
<dbReference type="Proteomes" id="UP000004221">
    <property type="component" value="Unassembled WGS sequence"/>
</dbReference>
<evidence type="ECO:0000256" key="8">
    <source>
        <dbReference type="HAMAP-Rule" id="MF_00323"/>
    </source>
</evidence>
<dbReference type="AlphaFoldDB" id="I4EFF6"/>
<dbReference type="FunFam" id="3.40.50.1400:FF:000007">
    <property type="entry name" value="Ferrochelatase"/>
    <property type="match status" value="1"/>
</dbReference>
<dbReference type="InterPro" id="IPR033644">
    <property type="entry name" value="Ferrochelatase_C"/>
</dbReference>
<reference evidence="10 11" key="1">
    <citation type="journal article" date="2012" name="ISME J.">
        <title>Nitrification expanded: discovery, physiology and genomics of a nitrite-oxidizing bacterium from the phylum Chloroflexi.</title>
        <authorList>
            <person name="Sorokin D.Y."/>
            <person name="Lucker S."/>
            <person name="Vejmelkova D."/>
            <person name="Kostrikina N.A."/>
            <person name="Kleerebezem R."/>
            <person name="Rijpstra W.I."/>
            <person name="Damste J.S."/>
            <person name="Le Paslier D."/>
            <person name="Muyzer G."/>
            <person name="Wagner M."/>
            <person name="van Loosdrecht M.C."/>
            <person name="Daims H."/>
        </authorList>
    </citation>
    <scope>NUCLEOTIDE SEQUENCE [LARGE SCALE GENOMIC DNA]</scope>
    <source>
        <strain evidence="11">none</strain>
    </source>
</reference>
<dbReference type="InterPro" id="IPR001015">
    <property type="entry name" value="Ferrochelatase"/>
</dbReference>
<dbReference type="EC" id="4.98.1.1" evidence="8 9"/>
<comment type="pathway">
    <text evidence="8 9">Porphyrin-containing compound metabolism; protoheme biosynthesis; protoheme from protoporphyrin-IX: step 1/1.</text>
</comment>
<dbReference type="Gene3D" id="3.40.50.1400">
    <property type="match status" value="2"/>
</dbReference>
<keyword evidence="3 8" id="KW-0408">Iron</keyword>
<evidence type="ECO:0000256" key="2">
    <source>
        <dbReference type="ARBA" id="ARBA00022723"/>
    </source>
</evidence>
<dbReference type="EMBL" id="CAGS01000144">
    <property type="protein sequence ID" value="CCF83418.1"/>
    <property type="molecule type" value="Genomic_DNA"/>
</dbReference>
<name>I4EFF6_9BACT</name>
<dbReference type="PANTHER" id="PTHR11108:SF1">
    <property type="entry name" value="FERROCHELATASE, MITOCHONDRIAL"/>
    <property type="match status" value="1"/>
</dbReference>
<protein>
    <recommendedName>
        <fullName evidence="8 9">Ferrochelatase</fullName>
        <ecNumber evidence="8 9">4.98.1.1</ecNumber>
    </recommendedName>
    <alternativeName>
        <fullName evidence="8">Heme synthase</fullName>
    </alternativeName>
    <alternativeName>
        <fullName evidence="8">Protoheme ferro-lyase</fullName>
    </alternativeName>
</protein>
<evidence type="ECO:0000256" key="4">
    <source>
        <dbReference type="ARBA" id="ARBA00023133"/>
    </source>
</evidence>
<keyword evidence="4 8" id="KW-0350">Heme biosynthesis</keyword>
<keyword evidence="11" id="KW-1185">Reference proteome</keyword>
<organism evidence="10 11">
    <name type="scientific">Nitrolancea hollandica Lb</name>
    <dbReference type="NCBI Taxonomy" id="1129897"/>
    <lineage>
        <taxon>Bacteria</taxon>
        <taxon>Pseudomonadati</taxon>
        <taxon>Thermomicrobiota</taxon>
        <taxon>Thermomicrobia</taxon>
        <taxon>Sphaerobacterales</taxon>
        <taxon>Sphaerobacterineae</taxon>
        <taxon>Sphaerobacteraceae</taxon>
        <taxon>Nitrolancea</taxon>
    </lineage>
</organism>
<sequence length="327" mass="35796">MDQPAGNPKRVIGVLLMAYGGPDSLEDVAPYLDDVRGGRPTSPELLHEMTERYRAIGGRSPILELTRAQAACIERALNDEQAAAEGIQYRTYVGMRHWHPYIREVMPQILADGVDQLVAVVMAPHFSRMSVGAYMHRVNEALEASGAQIPVTQVESWKDQPAFIEAVTEKIEEALAKFPEDERDDVVVLFSAHSLPKRILEWNDPYPDELRVSVEAVAARAQPKNWRFAFQSQGATADPWLGPDVESTLEELASEGTKNVLMVPIGFVSDHVEVLYDVDIEHRAHAEKLGIRLDRTASLNDAPLLGQAVAAAVRDSIAAGSASGAAS</sequence>
<comment type="similarity">
    <text evidence="1 8 9">Belongs to the ferrochelatase family.</text>
</comment>
<dbReference type="PROSITE" id="PS00534">
    <property type="entry name" value="FERROCHELATASE"/>
    <property type="match status" value="1"/>
</dbReference>
<dbReference type="GO" id="GO:0004325">
    <property type="term" value="F:ferrochelatase activity"/>
    <property type="evidence" value="ECO:0007669"/>
    <property type="project" value="UniProtKB-UniRule"/>
</dbReference>
<dbReference type="GO" id="GO:0046872">
    <property type="term" value="F:metal ion binding"/>
    <property type="evidence" value="ECO:0007669"/>
    <property type="project" value="UniProtKB-KW"/>
</dbReference>
<evidence type="ECO:0000256" key="1">
    <source>
        <dbReference type="ARBA" id="ARBA00007718"/>
    </source>
</evidence>
<comment type="caution">
    <text evidence="10">The sequence shown here is derived from an EMBL/GenBank/DDBJ whole genome shotgun (WGS) entry which is preliminary data.</text>
</comment>
<dbReference type="GO" id="GO:0006783">
    <property type="term" value="P:heme biosynthetic process"/>
    <property type="evidence" value="ECO:0007669"/>
    <property type="project" value="UniProtKB-UniRule"/>
</dbReference>
<dbReference type="NCBIfam" id="TIGR00109">
    <property type="entry name" value="hemH"/>
    <property type="match status" value="1"/>
</dbReference>
<dbReference type="CDD" id="cd00419">
    <property type="entry name" value="Ferrochelatase_C"/>
    <property type="match status" value="1"/>
</dbReference>
<evidence type="ECO:0000256" key="6">
    <source>
        <dbReference type="ARBA" id="ARBA00023244"/>
    </source>
</evidence>
<dbReference type="HAMAP" id="MF_00323">
    <property type="entry name" value="Ferrochelatase"/>
    <property type="match status" value="1"/>
</dbReference>
<keyword evidence="6 8" id="KW-0627">Porphyrin biosynthesis</keyword>
<comment type="catalytic activity">
    <reaction evidence="7">
        <text>Fe-coproporphyrin III + 2 H(+) = coproporphyrin III + Fe(2+)</text>
        <dbReference type="Rhea" id="RHEA:49572"/>
        <dbReference type="ChEBI" id="CHEBI:15378"/>
        <dbReference type="ChEBI" id="CHEBI:29033"/>
        <dbReference type="ChEBI" id="CHEBI:68438"/>
        <dbReference type="ChEBI" id="CHEBI:131725"/>
        <dbReference type="EC" id="4.99.1.9"/>
    </reaction>
    <physiologicalReaction direction="right-to-left" evidence="7">
        <dbReference type="Rhea" id="RHEA:49574"/>
    </physiologicalReaction>
</comment>
<dbReference type="Pfam" id="PF00762">
    <property type="entry name" value="Ferrochelatase"/>
    <property type="match status" value="1"/>
</dbReference>
<evidence type="ECO:0000256" key="7">
    <source>
        <dbReference type="ARBA" id="ARBA00024536"/>
    </source>
</evidence>
<evidence type="ECO:0000256" key="5">
    <source>
        <dbReference type="ARBA" id="ARBA00023239"/>
    </source>
</evidence>
<comment type="subcellular location">
    <subcellularLocation>
        <location evidence="8 9">Cytoplasm</location>
    </subcellularLocation>
</comment>
<keyword evidence="8 9" id="KW-0963">Cytoplasm</keyword>
<feature type="binding site" evidence="8">
    <location>
        <position position="193"/>
    </location>
    <ligand>
        <name>Fe(2+)</name>
        <dbReference type="ChEBI" id="CHEBI:29033"/>
    </ligand>
</feature>
<evidence type="ECO:0000313" key="11">
    <source>
        <dbReference type="Proteomes" id="UP000004221"/>
    </source>
</evidence>
<comment type="function">
    <text evidence="8 9">Catalyzes the ferrous insertion into protoporphyrin IX.</text>
</comment>
<dbReference type="InterPro" id="IPR033659">
    <property type="entry name" value="Ferrochelatase_N"/>
</dbReference>